<dbReference type="InterPro" id="IPR013785">
    <property type="entry name" value="Aldolase_TIM"/>
</dbReference>
<dbReference type="EMBL" id="AP025292">
    <property type="protein sequence ID" value="BDC98915.1"/>
    <property type="molecule type" value="Genomic_DNA"/>
</dbReference>
<gene>
    <name evidence="1" type="primary">thiE1</name>
    <name evidence="1" type="ORF">PEPS_11960</name>
</gene>
<accession>A0ABN6L6W0</accession>
<reference evidence="1 2" key="1">
    <citation type="submission" date="2021-12" db="EMBL/GenBank/DDBJ databases">
        <title>Genome sequencing of bacteria with rrn-lacking chromosome and rrn-plasmid.</title>
        <authorList>
            <person name="Anda M."/>
            <person name="Iwasaki W."/>
        </authorList>
    </citation>
    <scope>NUCLEOTIDE SEQUENCE [LARGE SCALE GENOMIC DNA]</scope>
    <source>
        <strain evidence="1 2">NBRC 101262</strain>
    </source>
</reference>
<dbReference type="Proteomes" id="UP001354989">
    <property type="component" value="Chromosome"/>
</dbReference>
<protein>
    <submittedName>
        <fullName evidence="1">Thiamine phosphate synthase</fullName>
    </submittedName>
</protein>
<dbReference type="Gene3D" id="3.20.20.70">
    <property type="entry name" value="Aldolase class I"/>
    <property type="match status" value="1"/>
</dbReference>
<keyword evidence="2" id="KW-1185">Reference proteome</keyword>
<dbReference type="InterPro" id="IPR036206">
    <property type="entry name" value="ThiamineP_synth_sf"/>
</dbReference>
<proteinExistence type="predicted"/>
<evidence type="ECO:0000313" key="1">
    <source>
        <dbReference type="EMBL" id="BDC98915.1"/>
    </source>
</evidence>
<dbReference type="RefSeq" id="WP_338397954.1">
    <property type="nucleotide sequence ID" value="NZ_AP025292.1"/>
</dbReference>
<evidence type="ECO:0000313" key="2">
    <source>
        <dbReference type="Proteomes" id="UP001354989"/>
    </source>
</evidence>
<sequence>MKVRLISPTHALVDEAALVRSLFDQGLHAYHWRKAPFKPQDFQDFLKQLPMGFHQRIWVHLSEIPAESIGEVNIHAKGELAEQICAAEENEQQKMLAKGNQWSTGAHTISALNARRKWAPILLVSPVFPSISKNSYQPEDANFGSQCLKIFPDAVALGGVGKPQIPILKDWGFKSCALMGSIWAGADEPLENFKQIMTIINES</sequence>
<organism evidence="1 2">
    <name type="scientific">Persicobacter psychrovividus</name>
    <dbReference type="NCBI Taxonomy" id="387638"/>
    <lineage>
        <taxon>Bacteria</taxon>
        <taxon>Pseudomonadati</taxon>
        <taxon>Bacteroidota</taxon>
        <taxon>Cytophagia</taxon>
        <taxon>Cytophagales</taxon>
        <taxon>Persicobacteraceae</taxon>
        <taxon>Persicobacter</taxon>
    </lineage>
</organism>
<dbReference type="SUPFAM" id="SSF51391">
    <property type="entry name" value="Thiamin phosphate synthase"/>
    <property type="match status" value="1"/>
</dbReference>
<name>A0ABN6L6W0_9BACT</name>